<organism evidence="8 9">
    <name type="scientific">Dictyostelium firmibasis</name>
    <dbReference type="NCBI Taxonomy" id="79012"/>
    <lineage>
        <taxon>Eukaryota</taxon>
        <taxon>Amoebozoa</taxon>
        <taxon>Evosea</taxon>
        <taxon>Eumycetozoa</taxon>
        <taxon>Dictyostelia</taxon>
        <taxon>Dictyosteliales</taxon>
        <taxon>Dictyosteliaceae</taxon>
        <taxon>Dictyostelium</taxon>
    </lineage>
</organism>
<evidence type="ECO:0000256" key="1">
    <source>
        <dbReference type="ARBA" id="ARBA00004308"/>
    </source>
</evidence>
<evidence type="ECO:0000256" key="4">
    <source>
        <dbReference type="ARBA" id="ARBA00022927"/>
    </source>
</evidence>
<comment type="caution">
    <text evidence="8">The sequence shown here is derived from an EMBL/GenBank/DDBJ whole genome shotgun (WGS) entry which is preliminary data.</text>
</comment>
<dbReference type="SUPFAM" id="SSF64356">
    <property type="entry name" value="SNARE-like"/>
    <property type="match status" value="1"/>
</dbReference>
<dbReference type="GO" id="GO:0006896">
    <property type="term" value="P:Golgi to vacuole transport"/>
    <property type="evidence" value="ECO:0007669"/>
    <property type="project" value="InterPro"/>
</dbReference>
<dbReference type="PIRSF" id="PIRSF015588">
    <property type="entry name" value="AP_complex_sigma"/>
    <property type="match status" value="1"/>
</dbReference>
<evidence type="ECO:0000313" key="9">
    <source>
        <dbReference type="Proteomes" id="UP001344447"/>
    </source>
</evidence>
<keyword evidence="3 6" id="KW-0813">Transport</keyword>
<comment type="similarity">
    <text evidence="2 6">Belongs to the adaptor complexes small subunit family.</text>
</comment>
<dbReference type="PANTHER" id="PTHR11753">
    <property type="entry name" value="ADAPTOR COMPLEXES SMALL SUBUNIT FAMILY"/>
    <property type="match status" value="1"/>
</dbReference>
<feature type="domain" description="AP complex mu/sigma subunit" evidence="7">
    <location>
        <begin position="1"/>
        <end position="148"/>
    </location>
</feature>
<dbReference type="InterPro" id="IPR027155">
    <property type="entry name" value="APS3"/>
</dbReference>
<reference evidence="8 9" key="1">
    <citation type="submission" date="2023-11" db="EMBL/GenBank/DDBJ databases">
        <title>Dfirmibasis_genome.</title>
        <authorList>
            <person name="Edelbroek B."/>
            <person name="Kjellin J."/>
            <person name="Jerlstrom-Hultqvist J."/>
            <person name="Soderbom F."/>
        </authorList>
    </citation>
    <scope>NUCLEOTIDE SEQUENCE [LARGE SCALE GENOMIC DNA]</scope>
    <source>
        <strain evidence="8 9">TNS-C-14</strain>
    </source>
</reference>
<dbReference type="FunFam" id="3.30.450.60:FF:000001">
    <property type="entry name" value="AP complex subunit sigma"/>
    <property type="match status" value="1"/>
</dbReference>
<dbReference type="EMBL" id="JAVFKY010000004">
    <property type="protein sequence ID" value="KAK5577386.1"/>
    <property type="molecule type" value="Genomic_DNA"/>
</dbReference>
<dbReference type="AlphaFoldDB" id="A0AAN7YSK0"/>
<dbReference type="GO" id="GO:0030123">
    <property type="term" value="C:AP-3 adaptor complex"/>
    <property type="evidence" value="ECO:0007669"/>
    <property type="project" value="InterPro"/>
</dbReference>
<dbReference type="CDD" id="cd14834">
    <property type="entry name" value="AP3_sigma"/>
    <property type="match status" value="1"/>
</dbReference>
<dbReference type="InterPro" id="IPR011012">
    <property type="entry name" value="Longin-like_dom_sf"/>
</dbReference>
<dbReference type="Gene3D" id="3.30.450.60">
    <property type="match status" value="1"/>
</dbReference>
<dbReference type="InterPro" id="IPR022775">
    <property type="entry name" value="AP_mu_sigma_su"/>
</dbReference>
<evidence type="ECO:0000256" key="5">
    <source>
        <dbReference type="ARBA" id="ARBA00023136"/>
    </source>
</evidence>
<keyword evidence="5 6" id="KW-0472">Membrane</keyword>
<evidence type="ECO:0000256" key="6">
    <source>
        <dbReference type="PIRNR" id="PIRNR015588"/>
    </source>
</evidence>
<dbReference type="GO" id="GO:0012505">
    <property type="term" value="C:endomembrane system"/>
    <property type="evidence" value="ECO:0007669"/>
    <property type="project" value="UniProtKB-SubCell"/>
</dbReference>
<comment type="subcellular location">
    <subcellularLocation>
        <location evidence="1">Endomembrane system</location>
    </subcellularLocation>
</comment>
<evidence type="ECO:0000256" key="2">
    <source>
        <dbReference type="ARBA" id="ARBA00006972"/>
    </source>
</evidence>
<proteinExistence type="inferred from homology"/>
<sequence length="171" mass="19955">MIKSILIINNHGKPRLIKFYEHYNEDKQQQIIRELFLLVSKRTERSCNFLEVGNNSNIFDKDTKIIYRHYATLFFIFCVDSSESELSIIDLIQTFVESLDKCFENVCELDLIFHIDKVHYILDEMVMGGLVLETNPTIIYSNYEIQNKLEKAENPLLSGLAGVMQTIKPNK</sequence>
<evidence type="ECO:0000256" key="3">
    <source>
        <dbReference type="ARBA" id="ARBA00022448"/>
    </source>
</evidence>
<dbReference type="Proteomes" id="UP001344447">
    <property type="component" value="Unassembled WGS sequence"/>
</dbReference>
<name>A0AAN7YSK0_9MYCE</name>
<keyword evidence="4 6" id="KW-0653">Protein transport</keyword>
<gene>
    <name evidence="8" type="ORF">RB653_002327</name>
</gene>
<evidence type="ECO:0000259" key="7">
    <source>
        <dbReference type="Pfam" id="PF01217"/>
    </source>
</evidence>
<accession>A0AAN7YSK0</accession>
<evidence type="ECO:0000313" key="8">
    <source>
        <dbReference type="EMBL" id="KAK5577386.1"/>
    </source>
</evidence>
<dbReference type="InterPro" id="IPR016635">
    <property type="entry name" value="AP_complex_ssu"/>
</dbReference>
<keyword evidence="9" id="KW-1185">Reference proteome</keyword>
<dbReference type="GO" id="GO:0006886">
    <property type="term" value="P:intracellular protein transport"/>
    <property type="evidence" value="ECO:0007669"/>
    <property type="project" value="UniProtKB-UniRule"/>
</dbReference>
<dbReference type="Pfam" id="PF01217">
    <property type="entry name" value="Clat_adaptor_s"/>
    <property type="match status" value="1"/>
</dbReference>
<protein>
    <recommendedName>
        <fullName evidence="6">AP complex subunit sigma</fullName>
    </recommendedName>
</protein>